<evidence type="ECO:0000313" key="8">
    <source>
        <dbReference type="Proteomes" id="UP000887013"/>
    </source>
</evidence>
<dbReference type="InterPro" id="IPR001537">
    <property type="entry name" value="SpoU_MeTrfase"/>
</dbReference>
<dbReference type="Proteomes" id="UP000887013">
    <property type="component" value="Unassembled WGS sequence"/>
</dbReference>
<dbReference type="GO" id="GO:0016435">
    <property type="term" value="F:rRNA (guanine) methyltransferase activity"/>
    <property type="evidence" value="ECO:0007669"/>
    <property type="project" value="TreeGrafter"/>
</dbReference>
<evidence type="ECO:0000256" key="1">
    <source>
        <dbReference type="ARBA" id="ARBA00007228"/>
    </source>
</evidence>
<name>A0A8X6KL04_NEPPI</name>
<dbReference type="InterPro" id="IPR047182">
    <property type="entry name" value="MRM1"/>
</dbReference>
<dbReference type="Pfam" id="PF00588">
    <property type="entry name" value="SpoU_methylase"/>
    <property type="match status" value="1"/>
</dbReference>
<evidence type="ECO:0000256" key="5">
    <source>
        <dbReference type="ARBA" id="ARBA00022691"/>
    </source>
</evidence>
<sequence length="233" mass="25964">MSIENKTRAKRMKQKPISIHYKGEILYGIHPVYLALLAKKRQLFHSWSNSPKWQDLECAVNGAMSSHLPLWLVLSEVVDPMNVGAIIRSAKYFGVNKLFVMKGSSCKLSPTVSKASSGALEVMNIYQVEKLETLLQVKKSEGWNIVSTVAYCEEECKISKEIRDVSDFSISKPTILILGNEGKGIPFEIQMLCDSFVSIYPTENLHPGFDSLNVSVAAGVILYSISSKIKSHH</sequence>
<dbReference type="PANTHER" id="PTHR46103">
    <property type="entry name" value="RRNA METHYLTRANSFERASE 1, MITOCHONDRIAL"/>
    <property type="match status" value="1"/>
</dbReference>
<comment type="similarity">
    <text evidence="1">Belongs to the class IV-like SAM-binding methyltransferase superfamily. RNA methyltransferase TrmH family.</text>
</comment>
<evidence type="ECO:0000256" key="4">
    <source>
        <dbReference type="ARBA" id="ARBA00022679"/>
    </source>
</evidence>
<organism evidence="7 8">
    <name type="scientific">Nephila pilipes</name>
    <name type="common">Giant wood spider</name>
    <name type="synonym">Nephila maculata</name>
    <dbReference type="NCBI Taxonomy" id="299642"/>
    <lineage>
        <taxon>Eukaryota</taxon>
        <taxon>Metazoa</taxon>
        <taxon>Ecdysozoa</taxon>
        <taxon>Arthropoda</taxon>
        <taxon>Chelicerata</taxon>
        <taxon>Arachnida</taxon>
        <taxon>Araneae</taxon>
        <taxon>Araneomorphae</taxon>
        <taxon>Entelegynae</taxon>
        <taxon>Araneoidea</taxon>
        <taxon>Nephilidae</taxon>
        <taxon>Nephila</taxon>
    </lineage>
</organism>
<dbReference type="InterPro" id="IPR047261">
    <property type="entry name" value="MRM1_MeTrfase_dom"/>
</dbReference>
<keyword evidence="8" id="KW-1185">Reference proteome</keyword>
<keyword evidence="2" id="KW-0698">rRNA processing</keyword>
<evidence type="ECO:0000259" key="6">
    <source>
        <dbReference type="Pfam" id="PF00588"/>
    </source>
</evidence>
<keyword evidence="3 7" id="KW-0489">Methyltransferase</keyword>
<dbReference type="SUPFAM" id="SSF75217">
    <property type="entry name" value="alpha/beta knot"/>
    <property type="match status" value="1"/>
</dbReference>
<reference evidence="7" key="1">
    <citation type="submission" date="2020-08" db="EMBL/GenBank/DDBJ databases">
        <title>Multicomponent nature underlies the extraordinary mechanical properties of spider dragline silk.</title>
        <authorList>
            <person name="Kono N."/>
            <person name="Nakamura H."/>
            <person name="Mori M."/>
            <person name="Yoshida Y."/>
            <person name="Ohtoshi R."/>
            <person name="Malay A.D."/>
            <person name="Moran D.A.P."/>
            <person name="Tomita M."/>
            <person name="Numata K."/>
            <person name="Arakawa K."/>
        </authorList>
    </citation>
    <scope>NUCLEOTIDE SEQUENCE</scope>
</reference>
<dbReference type="EMBL" id="BMAW01092737">
    <property type="protein sequence ID" value="GFS56677.1"/>
    <property type="molecule type" value="Genomic_DNA"/>
</dbReference>
<dbReference type="Gene3D" id="3.40.1280.10">
    <property type="match status" value="1"/>
</dbReference>
<dbReference type="CDD" id="cd18105">
    <property type="entry name" value="SpoU-like_MRM1"/>
    <property type="match status" value="1"/>
</dbReference>
<evidence type="ECO:0000313" key="7">
    <source>
        <dbReference type="EMBL" id="GFS56677.1"/>
    </source>
</evidence>
<evidence type="ECO:0000256" key="3">
    <source>
        <dbReference type="ARBA" id="ARBA00022603"/>
    </source>
</evidence>
<dbReference type="OrthoDB" id="270651at2759"/>
<gene>
    <name evidence="7" type="primary">MRM1</name>
    <name evidence="7" type="ORF">NPIL_462221</name>
</gene>
<proteinExistence type="inferred from homology"/>
<accession>A0A8X6KL04</accession>
<dbReference type="InterPro" id="IPR029026">
    <property type="entry name" value="tRNA_m1G_MTases_N"/>
</dbReference>
<protein>
    <submittedName>
        <fullName evidence="7">rRNA methyltransferase 1, mitochondrial</fullName>
    </submittedName>
</protein>
<feature type="domain" description="tRNA/rRNA methyltransferase SpoU type" evidence="6">
    <location>
        <begin position="70"/>
        <end position="223"/>
    </location>
</feature>
<dbReference type="GO" id="GO:0003723">
    <property type="term" value="F:RNA binding"/>
    <property type="evidence" value="ECO:0007669"/>
    <property type="project" value="InterPro"/>
</dbReference>
<keyword evidence="5" id="KW-0949">S-adenosyl-L-methionine</keyword>
<dbReference type="AlphaFoldDB" id="A0A8X6KL04"/>
<evidence type="ECO:0000256" key="2">
    <source>
        <dbReference type="ARBA" id="ARBA00022552"/>
    </source>
</evidence>
<dbReference type="GO" id="GO:0005739">
    <property type="term" value="C:mitochondrion"/>
    <property type="evidence" value="ECO:0007669"/>
    <property type="project" value="TreeGrafter"/>
</dbReference>
<comment type="caution">
    <text evidence="7">The sequence shown here is derived from an EMBL/GenBank/DDBJ whole genome shotgun (WGS) entry which is preliminary data.</text>
</comment>
<dbReference type="InterPro" id="IPR029028">
    <property type="entry name" value="Alpha/beta_knot_MTases"/>
</dbReference>
<dbReference type="PANTHER" id="PTHR46103:SF1">
    <property type="entry name" value="RRNA METHYLTRANSFERASE 1, MITOCHONDRIAL"/>
    <property type="match status" value="1"/>
</dbReference>
<keyword evidence="4" id="KW-0808">Transferase</keyword>